<comment type="caution">
    <text evidence="1">The sequence shown here is derived from an EMBL/GenBank/DDBJ whole genome shotgun (WGS) entry which is preliminary data.</text>
</comment>
<organism evidence="1">
    <name type="scientific">gut metagenome</name>
    <dbReference type="NCBI Taxonomy" id="749906"/>
    <lineage>
        <taxon>unclassified sequences</taxon>
        <taxon>metagenomes</taxon>
        <taxon>organismal metagenomes</taxon>
    </lineage>
</organism>
<sequence length="34" mass="3985">MKRRPPTAEGVIVRDLFSLANVKTRLFLCVYSRF</sequence>
<proteinExistence type="predicted"/>
<dbReference type="AlphaFoldDB" id="J9GND4"/>
<dbReference type="EMBL" id="AMCI01002017">
    <property type="protein sequence ID" value="EJX03833.1"/>
    <property type="molecule type" value="Genomic_DNA"/>
</dbReference>
<evidence type="ECO:0000313" key="1">
    <source>
        <dbReference type="EMBL" id="EJX03833.1"/>
    </source>
</evidence>
<protein>
    <submittedName>
        <fullName evidence="1">Uncharacterized protein</fullName>
    </submittedName>
</protein>
<gene>
    <name evidence="1" type="ORF">EVA_08062</name>
</gene>
<name>J9GND4_9ZZZZ</name>
<reference evidence="1" key="1">
    <citation type="journal article" date="2012" name="PLoS ONE">
        <title>Gene sets for utilization of primary and secondary nutrition supplies in the distal gut of endangered iberian lynx.</title>
        <authorList>
            <person name="Alcaide M."/>
            <person name="Messina E."/>
            <person name="Richter M."/>
            <person name="Bargiela R."/>
            <person name="Peplies J."/>
            <person name="Huws S.A."/>
            <person name="Newbold C.J."/>
            <person name="Golyshin P.N."/>
            <person name="Simon M.A."/>
            <person name="Lopez G."/>
            <person name="Yakimov M.M."/>
            <person name="Ferrer M."/>
        </authorList>
    </citation>
    <scope>NUCLEOTIDE SEQUENCE</scope>
</reference>
<accession>J9GND4</accession>